<evidence type="ECO:0000313" key="3">
    <source>
        <dbReference type="Proteomes" id="UP000018144"/>
    </source>
</evidence>
<reference evidence="2 3" key="1">
    <citation type="journal article" date="2013" name="PLoS Genet.">
        <title>The genome and development-dependent transcriptomes of Pyronema confluens: a window into fungal evolution.</title>
        <authorList>
            <person name="Traeger S."/>
            <person name="Altegoer F."/>
            <person name="Freitag M."/>
            <person name="Gabaldon T."/>
            <person name="Kempken F."/>
            <person name="Kumar A."/>
            <person name="Marcet-Houben M."/>
            <person name="Poggeler S."/>
            <person name="Stajich J.E."/>
            <person name="Nowrousian M."/>
        </authorList>
    </citation>
    <scope>NUCLEOTIDE SEQUENCE [LARGE SCALE GENOMIC DNA]</scope>
    <source>
        <strain evidence="3">CBS 100304</strain>
        <tissue evidence="2">Vegetative mycelium</tissue>
    </source>
</reference>
<keyword evidence="3" id="KW-1185">Reference proteome</keyword>
<proteinExistence type="predicted"/>
<organism evidence="2 3">
    <name type="scientific">Pyronema omphalodes (strain CBS 100304)</name>
    <name type="common">Pyronema confluens</name>
    <dbReference type="NCBI Taxonomy" id="1076935"/>
    <lineage>
        <taxon>Eukaryota</taxon>
        <taxon>Fungi</taxon>
        <taxon>Dikarya</taxon>
        <taxon>Ascomycota</taxon>
        <taxon>Pezizomycotina</taxon>
        <taxon>Pezizomycetes</taxon>
        <taxon>Pezizales</taxon>
        <taxon>Pyronemataceae</taxon>
        <taxon>Pyronema</taxon>
    </lineage>
</organism>
<gene>
    <name evidence="2" type="ORF">PCON_04657</name>
</gene>
<accession>U4L4U9</accession>
<dbReference type="Proteomes" id="UP000018144">
    <property type="component" value="Unassembled WGS sequence"/>
</dbReference>
<evidence type="ECO:0000256" key="1">
    <source>
        <dbReference type="SAM" id="MobiDB-lite"/>
    </source>
</evidence>
<name>U4L4U9_PYROM</name>
<sequence length="103" mass="11666">MSPDSRQARRISPRSFHGSANGNLLDRFVRGLGRKRMTDETCNTAAVGWERPRAAVPPTGRALLTRRCFQYYQFVQEETVGTGSYINAVAHTKSNYSLLYILR</sequence>
<evidence type="ECO:0000313" key="2">
    <source>
        <dbReference type="EMBL" id="CCX05070.1"/>
    </source>
</evidence>
<dbReference type="AlphaFoldDB" id="U4L4U9"/>
<dbReference type="EMBL" id="HF935232">
    <property type="protein sequence ID" value="CCX05070.1"/>
    <property type="molecule type" value="Genomic_DNA"/>
</dbReference>
<feature type="region of interest" description="Disordered" evidence="1">
    <location>
        <begin position="1"/>
        <end position="21"/>
    </location>
</feature>
<protein>
    <submittedName>
        <fullName evidence="2">Uncharacterized protein</fullName>
    </submittedName>
</protein>